<comment type="caution">
    <text evidence="3">The sequence shown here is derived from an EMBL/GenBank/DDBJ whole genome shotgun (WGS) entry which is preliminary data.</text>
</comment>
<reference evidence="3" key="1">
    <citation type="submission" date="2020-03" db="EMBL/GenBank/DDBJ databases">
        <authorList>
            <person name="He L."/>
        </authorList>
    </citation>
    <scope>NUCLEOTIDE SEQUENCE</scope>
    <source>
        <strain evidence="3">CkLH20</strain>
    </source>
</reference>
<organism evidence="3 4">
    <name type="scientific">Colletotrichum karsti</name>
    <dbReference type="NCBI Taxonomy" id="1095194"/>
    <lineage>
        <taxon>Eukaryota</taxon>
        <taxon>Fungi</taxon>
        <taxon>Dikarya</taxon>
        <taxon>Ascomycota</taxon>
        <taxon>Pezizomycotina</taxon>
        <taxon>Sordariomycetes</taxon>
        <taxon>Hypocreomycetidae</taxon>
        <taxon>Glomerellales</taxon>
        <taxon>Glomerellaceae</taxon>
        <taxon>Colletotrichum</taxon>
        <taxon>Colletotrichum boninense species complex</taxon>
    </lineage>
</organism>
<keyword evidence="4" id="KW-1185">Reference proteome</keyword>
<sequence length="154" mass="16806">MKFISVLLTLGGIASAAAEPTKYQLVNFYAGSGPKSSFTTYSFDIGFIADDGTVTKPARCSHLSSSNWHDGYIVSTPPTPCTVDDAYYGFLFRRVQTPEPGYLLNLTDADGGVGSTFYPQSLVYRVQNNANPNDPDPFPNYALSDPEAREVERD</sequence>
<dbReference type="EMBL" id="JAATWM020000041">
    <property type="protein sequence ID" value="KAF9871936.1"/>
    <property type="molecule type" value="Genomic_DNA"/>
</dbReference>
<evidence type="ECO:0008006" key="5">
    <source>
        <dbReference type="Google" id="ProtNLM"/>
    </source>
</evidence>
<feature type="chain" id="PRO_5040455175" description="Hypersensitive response-inducing protein" evidence="2">
    <location>
        <begin position="19"/>
        <end position="154"/>
    </location>
</feature>
<proteinExistence type="predicted"/>
<feature type="region of interest" description="Disordered" evidence="1">
    <location>
        <begin position="128"/>
        <end position="154"/>
    </location>
</feature>
<accession>A0A9P6LG88</accession>
<reference evidence="3" key="2">
    <citation type="submission" date="2020-11" db="EMBL/GenBank/DDBJ databases">
        <title>Whole genome sequencing of Colletotrichum sp.</title>
        <authorList>
            <person name="Li H."/>
        </authorList>
    </citation>
    <scope>NUCLEOTIDE SEQUENCE</scope>
    <source>
        <strain evidence="3">CkLH20</strain>
    </source>
</reference>
<keyword evidence="2" id="KW-0732">Signal</keyword>
<feature type="signal peptide" evidence="2">
    <location>
        <begin position="1"/>
        <end position="18"/>
    </location>
</feature>
<dbReference type="Proteomes" id="UP000781932">
    <property type="component" value="Unassembled WGS sequence"/>
</dbReference>
<dbReference type="GeneID" id="62166356"/>
<evidence type="ECO:0000256" key="1">
    <source>
        <dbReference type="SAM" id="MobiDB-lite"/>
    </source>
</evidence>
<gene>
    <name evidence="3" type="ORF">CkaCkLH20_10568</name>
</gene>
<name>A0A9P6LG88_9PEZI</name>
<dbReference type="RefSeq" id="XP_038741397.1">
    <property type="nucleotide sequence ID" value="XM_038893282.1"/>
</dbReference>
<dbReference type="OrthoDB" id="4834424at2759"/>
<evidence type="ECO:0000256" key="2">
    <source>
        <dbReference type="SAM" id="SignalP"/>
    </source>
</evidence>
<dbReference type="AlphaFoldDB" id="A0A9P6LG88"/>
<evidence type="ECO:0000313" key="4">
    <source>
        <dbReference type="Proteomes" id="UP000781932"/>
    </source>
</evidence>
<protein>
    <recommendedName>
        <fullName evidence="5">Hypersensitive response-inducing protein</fullName>
    </recommendedName>
</protein>
<evidence type="ECO:0000313" key="3">
    <source>
        <dbReference type="EMBL" id="KAF9871936.1"/>
    </source>
</evidence>